<evidence type="ECO:0000259" key="3">
    <source>
        <dbReference type="Pfam" id="PF01408"/>
    </source>
</evidence>
<dbReference type="PANTHER" id="PTHR43708:SF5">
    <property type="entry name" value="CONSERVED EXPRESSED OXIDOREDUCTASE (EUROFUNG)-RELATED"/>
    <property type="match status" value="1"/>
</dbReference>
<dbReference type="PANTHER" id="PTHR43708">
    <property type="entry name" value="CONSERVED EXPRESSED OXIDOREDUCTASE (EUROFUNG)"/>
    <property type="match status" value="1"/>
</dbReference>
<feature type="domain" description="Gfo/Idh/MocA-like oxidoreductase N-terminal" evidence="3">
    <location>
        <begin position="9"/>
        <end position="125"/>
    </location>
</feature>
<dbReference type="InterPro" id="IPR036291">
    <property type="entry name" value="NAD(P)-bd_dom_sf"/>
</dbReference>
<dbReference type="InterPro" id="IPR055170">
    <property type="entry name" value="GFO_IDH_MocA-like_dom"/>
</dbReference>
<reference evidence="5 6" key="1">
    <citation type="submission" date="2016-10" db="EMBL/GenBank/DDBJ databases">
        <authorList>
            <person name="de Groot N.N."/>
        </authorList>
    </citation>
    <scope>NUCLEOTIDE SEQUENCE [LARGE SCALE GENOMIC DNA]</scope>
    <source>
        <strain evidence="5 6">CGMCC 1.3401</strain>
    </source>
</reference>
<evidence type="ECO:0000259" key="4">
    <source>
        <dbReference type="Pfam" id="PF22725"/>
    </source>
</evidence>
<dbReference type="SUPFAM" id="SSF51735">
    <property type="entry name" value="NAD(P)-binding Rossmann-fold domains"/>
    <property type="match status" value="1"/>
</dbReference>
<dbReference type="Pfam" id="PF22725">
    <property type="entry name" value="GFO_IDH_MocA_C3"/>
    <property type="match status" value="1"/>
</dbReference>
<dbReference type="GO" id="GO:0016491">
    <property type="term" value="F:oxidoreductase activity"/>
    <property type="evidence" value="ECO:0007669"/>
    <property type="project" value="UniProtKB-KW"/>
</dbReference>
<name>A0A1G4U5S2_9HYPH</name>
<dbReference type="RefSeq" id="WP_092588545.1">
    <property type="nucleotide sequence ID" value="NZ_FMTM01000018.1"/>
</dbReference>
<feature type="domain" description="GFO/IDH/MocA-like oxidoreductase" evidence="4">
    <location>
        <begin position="135"/>
        <end position="251"/>
    </location>
</feature>
<evidence type="ECO:0000256" key="1">
    <source>
        <dbReference type="ARBA" id="ARBA00010928"/>
    </source>
</evidence>
<dbReference type="Proteomes" id="UP000199542">
    <property type="component" value="Unassembled WGS sequence"/>
</dbReference>
<proteinExistence type="inferred from homology"/>
<dbReference type="EMBL" id="FMTM01000018">
    <property type="protein sequence ID" value="SCW89002.1"/>
    <property type="molecule type" value="Genomic_DNA"/>
</dbReference>
<protein>
    <submittedName>
        <fullName evidence="5">1,5-anhydro-D-fructose reductase (1,5-anhydro-D-mannitol-forming)</fullName>
    </submittedName>
</protein>
<accession>A0A1G4U5S2</accession>
<keyword evidence="2" id="KW-0560">Oxidoreductase</keyword>
<organism evidence="5 6">
    <name type="scientific">Rhizobium mongolense subsp. loessense</name>
    <dbReference type="NCBI Taxonomy" id="158890"/>
    <lineage>
        <taxon>Bacteria</taxon>
        <taxon>Pseudomonadati</taxon>
        <taxon>Pseudomonadota</taxon>
        <taxon>Alphaproteobacteria</taxon>
        <taxon>Hyphomicrobiales</taxon>
        <taxon>Rhizobiaceae</taxon>
        <taxon>Rhizobium/Agrobacterium group</taxon>
        <taxon>Rhizobium</taxon>
    </lineage>
</organism>
<dbReference type="Pfam" id="PF01408">
    <property type="entry name" value="GFO_IDH_MocA"/>
    <property type="match status" value="1"/>
</dbReference>
<dbReference type="SUPFAM" id="SSF55347">
    <property type="entry name" value="Glyceraldehyde-3-phosphate dehydrogenase-like, C-terminal domain"/>
    <property type="match status" value="1"/>
</dbReference>
<sequence>MVAIAKIGWSVMGTGTIATEHMVAAIRAFGHEPLWVVSRNREYANFFSEDLDIPNRSTEANRAVGDPSVSFIYVSATRDRRKHYIAAAAGACKDVLCDGPIAGNAKIASSLIERCQRSGVALIVNQPPRASTIHQVMQRLVTEGEIGSVKSVLVIRGGPYHPVPTRRSEYAPVEGDASLDTCVEDIDLGRFLTGANPLEVSALATRHGEGSGGQLAYAVYMSNNIVLQAYESFTTADMESLVMVAGDEGVLIANGTLNGRGTGTLIRRIDGRNELIPVRERDPYLAVVEGFTASLRRKNSWLADGQDNLIALRTAEAVAQAVKKRRSIVLEGVTPPQSKADKGVSA</sequence>
<dbReference type="AlphaFoldDB" id="A0A1G4U5S2"/>
<dbReference type="GO" id="GO:0000166">
    <property type="term" value="F:nucleotide binding"/>
    <property type="evidence" value="ECO:0007669"/>
    <property type="project" value="InterPro"/>
</dbReference>
<evidence type="ECO:0000256" key="2">
    <source>
        <dbReference type="ARBA" id="ARBA00023002"/>
    </source>
</evidence>
<evidence type="ECO:0000313" key="6">
    <source>
        <dbReference type="Proteomes" id="UP000199542"/>
    </source>
</evidence>
<dbReference type="InterPro" id="IPR000683">
    <property type="entry name" value="Gfo/Idh/MocA-like_OxRdtase_N"/>
</dbReference>
<gene>
    <name evidence="5" type="ORF">SAMN02927900_06187</name>
</gene>
<dbReference type="Gene3D" id="3.40.50.720">
    <property type="entry name" value="NAD(P)-binding Rossmann-like Domain"/>
    <property type="match status" value="1"/>
</dbReference>
<dbReference type="Gene3D" id="3.30.360.10">
    <property type="entry name" value="Dihydrodipicolinate Reductase, domain 2"/>
    <property type="match status" value="1"/>
</dbReference>
<dbReference type="InterPro" id="IPR051317">
    <property type="entry name" value="Gfo/Idh/MocA_oxidoreduct"/>
</dbReference>
<evidence type="ECO:0000313" key="5">
    <source>
        <dbReference type="EMBL" id="SCW89002.1"/>
    </source>
</evidence>
<comment type="similarity">
    <text evidence="1">Belongs to the Gfo/Idh/MocA family.</text>
</comment>